<reference evidence="2" key="1">
    <citation type="journal article" date="2016" name="Sci. Rep.">
        <title>Expansion of amphibian intronless interferons revises the paradigm for interferon evolution and functional diversity.</title>
        <authorList>
            <person name="Sang Y."/>
            <person name="Liu Q."/>
            <person name="Lee J."/>
            <person name="Ma W."/>
            <person name="McVey D.S."/>
            <person name="Blecha F."/>
        </authorList>
    </citation>
    <scope>NUCLEOTIDE SEQUENCE</scope>
    <source>
        <strain evidence="2">Ifnx33</strain>
    </source>
</reference>
<dbReference type="EMBL" id="KU594550">
    <property type="protein sequence ID" value="ANQ43295.1"/>
    <property type="molecule type" value="Genomic_DNA"/>
</dbReference>
<evidence type="ECO:0000313" key="2">
    <source>
        <dbReference type="EMBL" id="ANQ43295.1"/>
    </source>
</evidence>
<accession>A0A1B1FFQ9</accession>
<organism evidence="2">
    <name type="scientific">Xenopus tropicalis</name>
    <name type="common">Western clawed frog</name>
    <name type="synonym">Silurana tropicalis</name>
    <dbReference type="NCBI Taxonomy" id="8364"/>
    <lineage>
        <taxon>Eukaryota</taxon>
        <taxon>Metazoa</taxon>
        <taxon>Chordata</taxon>
        <taxon>Craniata</taxon>
        <taxon>Vertebrata</taxon>
        <taxon>Euteleostomi</taxon>
        <taxon>Amphibia</taxon>
        <taxon>Batrachia</taxon>
        <taxon>Anura</taxon>
        <taxon>Pipoidea</taxon>
        <taxon>Pipidae</taxon>
        <taxon>Xenopodinae</taxon>
        <taxon>Xenopus</taxon>
        <taxon>Silurana</taxon>
    </lineage>
</organism>
<feature type="signal peptide" evidence="1">
    <location>
        <begin position="1"/>
        <end position="32"/>
    </location>
</feature>
<proteinExistence type="predicted"/>
<keyword evidence="1" id="KW-0732">Signal</keyword>
<dbReference type="AlphaFoldDB" id="A0A1B1FFQ9"/>
<name>A0A1B1FFQ9_XENTR</name>
<protein>
    <submittedName>
        <fullName evidence="2">Type I interferon 33</fullName>
    </submittedName>
</protein>
<feature type="chain" id="PRO_5008522181" evidence="1">
    <location>
        <begin position="33"/>
        <end position="203"/>
    </location>
</feature>
<evidence type="ECO:0000256" key="1">
    <source>
        <dbReference type="SAM" id="SignalP"/>
    </source>
</evidence>
<sequence>MAPGEINCLASLAMATTILYLLFPCRWPDKKGETIDNEILKVFDNLQLYKEIEDDCHFEVHDIGFINVSSPGEAAAMVLTIFWETKNFYQKKTQCFRLPEEDRNWLLYLLTEEIDQLAPCVTDKAQYKAVTEPISREYRELLKKAWEWGNTACTETVNWAVRNIVQQGVTFLLKGENSTSSVISLNIVCIATAKQIHSLKETL</sequence>